<gene>
    <name evidence="2" type="ORF">LTR09_012298</name>
</gene>
<dbReference type="PANTHER" id="PTHR48228:SF4">
    <property type="entry name" value="BLR3030 PROTEIN"/>
    <property type="match status" value="1"/>
</dbReference>
<evidence type="ECO:0008006" key="4">
    <source>
        <dbReference type="Google" id="ProtNLM"/>
    </source>
</evidence>
<dbReference type="EMBL" id="JAWDJX010000109">
    <property type="protein sequence ID" value="KAK3046176.1"/>
    <property type="molecule type" value="Genomic_DNA"/>
</dbReference>
<evidence type="ECO:0000256" key="1">
    <source>
        <dbReference type="ARBA" id="ARBA00008383"/>
    </source>
</evidence>
<comment type="caution">
    <text evidence="2">The sequence shown here is derived from an EMBL/GenBank/DDBJ whole genome shotgun (WGS) entry which is preliminary data.</text>
</comment>
<dbReference type="Gene3D" id="3.40.50.10540">
    <property type="entry name" value="Crotonobetainyl-coa:carnitine coa-transferase, domain 1"/>
    <property type="match status" value="1"/>
</dbReference>
<reference evidence="2" key="1">
    <citation type="submission" date="2023-04" db="EMBL/GenBank/DDBJ databases">
        <title>Black Yeasts Isolated from many extreme environments.</title>
        <authorList>
            <person name="Coleine C."/>
            <person name="Stajich J.E."/>
            <person name="Selbmann L."/>
        </authorList>
    </citation>
    <scope>NUCLEOTIDE SEQUENCE</scope>
    <source>
        <strain evidence="2">CCFEE 5312</strain>
    </source>
</reference>
<organism evidence="2 3">
    <name type="scientific">Extremus antarcticus</name>
    <dbReference type="NCBI Taxonomy" id="702011"/>
    <lineage>
        <taxon>Eukaryota</taxon>
        <taxon>Fungi</taxon>
        <taxon>Dikarya</taxon>
        <taxon>Ascomycota</taxon>
        <taxon>Pezizomycotina</taxon>
        <taxon>Dothideomycetes</taxon>
        <taxon>Dothideomycetidae</taxon>
        <taxon>Mycosphaerellales</taxon>
        <taxon>Extremaceae</taxon>
        <taxon>Extremus</taxon>
    </lineage>
</organism>
<protein>
    <recommendedName>
        <fullName evidence="4">CoA-transferase family III</fullName>
    </recommendedName>
</protein>
<dbReference type="GO" id="GO:0003824">
    <property type="term" value="F:catalytic activity"/>
    <property type="evidence" value="ECO:0007669"/>
    <property type="project" value="InterPro"/>
</dbReference>
<dbReference type="SUPFAM" id="SSF89796">
    <property type="entry name" value="CoA-transferase family III (CaiB/BaiF)"/>
    <property type="match status" value="2"/>
</dbReference>
<sequence length="495" mass="54095">MITGSSSDVVVEGGLIPDRSSFTPWDTVRYIWTTLDLPEIALQSLHLEDGTPYYQSSFKISHLAQSSIALSALSAALIRSLRTGSAVPQVTVPLRHACLEFQTERLFTINGQPVASTWGPLGGLHKCSDGYVRIHDSFANHRHGTLKLLRLDERANRDDVAVQVAKWKKLELEEAGYRDKLPIYALRSFDEWDALPQSVAVSNFPIIIRKADDLGPKGLPSTLQNNGDRCLRGLRVLELSRVIAGPVSGKTMALHGADVLWVTSPALPDLPSLDMNLSRGKRTIQLDLNHSEDQETLKGLVKDCDVFIQGYRPESLAARGFGPAELAKLKPGIIYANLSAFGPSGPWSDRRGFDSLVQTCSGMNVSEAEHSGEGKPAQPTPVQALDHAAGFLLATGISAALYKRANEGGSWEVHVSLAGVTKYLRSLRQWPGGRQGFDYADPALASETLPEEYLEERDSAFGRMRGLKHAAMIEAAQPGFDFMSKPLGSDKPEWM</sequence>
<dbReference type="InterPro" id="IPR003673">
    <property type="entry name" value="CoA-Trfase_fam_III"/>
</dbReference>
<dbReference type="Pfam" id="PF02515">
    <property type="entry name" value="CoA_transf_3"/>
    <property type="match status" value="1"/>
</dbReference>
<dbReference type="InterPro" id="IPR050509">
    <property type="entry name" value="CoA-transferase_III"/>
</dbReference>
<proteinExistence type="inferred from homology"/>
<name>A0AAJ0G6W5_9PEZI</name>
<keyword evidence="3" id="KW-1185">Reference proteome</keyword>
<evidence type="ECO:0000313" key="2">
    <source>
        <dbReference type="EMBL" id="KAK3046176.1"/>
    </source>
</evidence>
<dbReference type="PANTHER" id="PTHR48228">
    <property type="entry name" value="SUCCINYL-COA--D-CITRAMALATE COA-TRANSFERASE"/>
    <property type="match status" value="1"/>
</dbReference>
<evidence type="ECO:0000313" key="3">
    <source>
        <dbReference type="Proteomes" id="UP001271007"/>
    </source>
</evidence>
<comment type="similarity">
    <text evidence="1">Belongs to the CoA-transferase III family.</text>
</comment>
<dbReference type="InterPro" id="IPR023606">
    <property type="entry name" value="CoA-Trfase_III_dom_1_sf"/>
</dbReference>
<dbReference type="Proteomes" id="UP001271007">
    <property type="component" value="Unassembled WGS sequence"/>
</dbReference>
<dbReference type="AlphaFoldDB" id="A0AAJ0G6W5"/>
<accession>A0AAJ0G6W5</accession>